<dbReference type="CDD" id="cd03056">
    <property type="entry name" value="GST_N_4"/>
    <property type="match status" value="1"/>
</dbReference>
<feature type="domain" description="GST N-terminal" evidence="1">
    <location>
        <begin position="1"/>
        <end position="81"/>
    </location>
</feature>
<dbReference type="KEGG" id="mee:DA075_03160"/>
<name>A0A2R4WEX5_9HYPH</name>
<sequence>MKIYGDTVSGNCLKVRYVADHLGLAHTWVPVDIMKGESRTPEYLARFPMGQVPGVVFDDGRTLAQSNAIIRYLARGSSLLPDDPWMQAKIDEWLFWEQYSHEPTIAVCRFHMRYRGEPAETRDPKRVAGGEAALDLMERHLTATRWFVGDAVSIADVALFAYTQFADEGGFDLSGRPAIRAWLTRCGEVLPTSATVAGVVETRRRPDHFTN</sequence>
<dbReference type="PANTHER" id="PTHR44051:SF2">
    <property type="entry name" value="HYPOTHETICAL GLUTATHIONE S-TRANSFERASE LIKE PROTEIN"/>
    <property type="match status" value="1"/>
</dbReference>
<dbReference type="RefSeq" id="WP_099951975.1">
    <property type="nucleotide sequence ID" value="NZ_CP028843.1"/>
</dbReference>
<dbReference type="PROSITE" id="PS50404">
    <property type="entry name" value="GST_NTER"/>
    <property type="match status" value="1"/>
</dbReference>
<dbReference type="InterPro" id="IPR010987">
    <property type="entry name" value="Glutathione-S-Trfase_C-like"/>
</dbReference>
<dbReference type="SUPFAM" id="SSF52833">
    <property type="entry name" value="Thioredoxin-like"/>
    <property type="match status" value="1"/>
</dbReference>
<proteinExistence type="predicted"/>
<dbReference type="OrthoDB" id="9810080at2"/>
<dbReference type="InterPro" id="IPR036282">
    <property type="entry name" value="Glutathione-S-Trfase_C_sf"/>
</dbReference>
<dbReference type="Proteomes" id="UP000244755">
    <property type="component" value="Chromosome 1"/>
</dbReference>
<gene>
    <name evidence="3" type="ORF">DA075_03160</name>
</gene>
<dbReference type="Gene3D" id="1.20.1050.10">
    <property type="match status" value="1"/>
</dbReference>
<evidence type="ECO:0000313" key="3">
    <source>
        <dbReference type="EMBL" id="AWB20059.1"/>
    </source>
</evidence>
<evidence type="ECO:0000259" key="1">
    <source>
        <dbReference type="PROSITE" id="PS50404"/>
    </source>
</evidence>
<keyword evidence="4" id="KW-1185">Reference proteome</keyword>
<organism evidence="3 4">
    <name type="scientific">Methylobacterium currus</name>
    <dbReference type="NCBI Taxonomy" id="2051553"/>
    <lineage>
        <taxon>Bacteria</taxon>
        <taxon>Pseudomonadati</taxon>
        <taxon>Pseudomonadota</taxon>
        <taxon>Alphaproteobacteria</taxon>
        <taxon>Hyphomicrobiales</taxon>
        <taxon>Methylobacteriaceae</taxon>
        <taxon>Methylobacterium</taxon>
    </lineage>
</organism>
<dbReference type="Pfam" id="PF13410">
    <property type="entry name" value="GST_C_2"/>
    <property type="match status" value="1"/>
</dbReference>
<dbReference type="PANTHER" id="PTHR44051">
    <property type="entry name" value="GLUTATHIONE S-TRANSFERASE-RELATED"/>
    <property type="match status" value="1"/>
</dbReference>
<dbReference type="Pfam" id="PF13409">
    <property type="entry name" value="GST_N_2"/>
    <property type="match status" value="1"/>
</dbReference>
<evidence type="ECO:0000259" key="2">
    <source>
        <dbReference type="PROSITE" id="PS50405"/>
    </source>
</evidence>
<protein>
    <submittedName>
        <fullName evidence="3">Glutathione S-transferase family protein</fullName>
    </submittedName>
</protein>
<dbReference type="EMBL" id="CP028843">
    <property type="protein sequence ID" value="AWB20059.1"/>
    <property type="molecule type" value="Genomic_DNA"/>
</dbReference>
<feature type="domain" description="GST C-terminal" evidence="2">
    <location>
        <begin position="83"/>
        <end position="209"/>
    </location>
</feature>
<reference evidence="3 4" key="1">
    <citation type="submission" date="2018-04" db="EMBL/GenBank/DDBJ databases">
        <title>Methylobacterium sp. PR1016A genome.</title>
        <authorList>
            <person name="Park W."/>
        </authorList>
    </citation>
    <scope>NUCLEOTIDE SEQUENCE [LARGE SCALE GENOMIC DNA]</scope>
    <source>
        <strain evidence="3 4">PR1016A</strain>
    </source>
</reference>
<dbReference type="InterPro" id="IPR004045">
    <property type="entry name" value="Glutathione_S-Trfase_N"/>
</dbReference>
<dbReference type="GO" id="GO:0016740">
    <property type="term" value="F:transferase activity"/>
    <property type="evidence" value="ECO:0007669"/>
    <property type="project" value="UniProtKB-KW"/>
</dbReference>
<keyword evidence="3" id="KW-0808">Transferase</keyword>
<dbReference type="SFLD" id="SFLDG00358">
    <property type="entry name" value="Main_(cytGST)"/>
    <property type="match status" value="1"/>
</dbReference>
<dbReference type="InterPro" id="IPR036249">
    <property type="entry name" value="Thioredoxin-like_sf"/>
</dbReference>
<evidence type="ECO:0000313" key="4">
    <source>
        <dbReference type="Proteomes" id="UP000244755"/>
    </source>
</evidence>
<dbReference type="AlphaFoldDB" id="A0A2R4WEX5"/>
<dbReference type="SFLD" id="SFLDS00019">
    <property type="entry name" value="Glutathione_Transferase_(cytos"/>
    <property type="match status" value="1"/>
</dbReference>
<dbReference type="InterPro" id="IPR040079">
    <property type="entry name" value="Glutathione_S-Trfase"/>
</dbReference>
<dbReference type="SUPFAM" id="SSF47616">
    <property type="entry name" value="GST C-terminal domain-like"/>
    <property type="match status" value="1"/>
</dbReference>
<dbReference type="PROSITE" id="PS50405">
    <property type="entry name" value="GST_CTER"/>
    <property type="match status" value="1"/>
</dbReference>
<accession>A0A2R4WEX5</accession>
<dbReference type="Gene3D" id="3.40.30.10">
    <property type="entry name" value="Glutaredoxin"/>
    <property type="match status" value="1"/>
</dbReference>